<dbReference type="Pfam" id="PF00300">
    <property type="entry name" value="His_Phos_1"/>
    <property type="match status" value="1"/>
</dbReference>
<proteinExistence type="predicted"/>
<dbReference type="AlphaFoldDB" id="A0A9W7SL05"/>
<dbReference type="GO" id="GO:0016791">
    <property type="term" value="F:phosphatase activity"/>
    <property type="evidence" value="ECO:0007669"/>
    <property type="project" value="TreeGrafter"/>
</dbReference>
<feature type="compositionally biased region" description="Basic and acidic residues" evidence="1">
    <location>
        <begin position="247"/>
        <end position="271"/>
    </location>
</feature>
<accession>A0A9W7SL05</accession>
<evidence type="ECO:0000313" key="3">
    <source>
        <dbReference type="Proteomes" id="UP001138500"/>
    </source>
</evidence>
<organism evidence="2 3">
    <name type="scientific">Teratosphaeria destructans</name>
    <dbReference type="NCBI Taxonomy" id="418781"/>
    <lineage>
        <taxon>Eukaryota</taxon>
        <taxon>Fungi</taxon>
        <taxon>Dikarya</taxon>
        <taxon>Ascomycota</taxon>
        <taxon>Pezizomycotina</taxon>
        <taxon>Dothideomycetes</taxon>
        <taxon>Dothideomycetidae</taxon>
        <taxon>Mycosphaerellales</taxon>
        <taxon>Teratosphaeriaceae</taxon>
        <taxon>Teratosphaeria</taxon>
    </lineage>
</organism>
<dbReference type="InterPro" id="IPR013078">
    <property type="entry name" value="His_Pase_superF_clade-1"/>
</dbReference>
<keyword evidence="3" id="KW-1185">Reference proteome</keyword>
<evidence type="ECO:0000256" key="1">
    <source>
        <dbReference type="SAM" id="MobiDB-lite"/>
    </source>
</evidence>
<dbReference type="Proteomes" id="UP001138500">
    <property type="component" value="Unassembled WGS sequence"/>
</dbReference>
<dbReference type="GO" id="GO:0005737">
    <property type="term" value="C:cytoplasm"/>
    <property type="evidence" value="ECO:0007669"/>
    <property type="project" value="TreeGrafter"/>
</dbReference>
<dbReference type="EMBL" id="RIBY02002300">
    <property type="protein sequence ID" value="KAH9820439.1"/>
    <property type="molecule type" value="Genomic_DNA"/>
</dbReference>
<evidence type="ECO:0000313" key="2">
    <source>
        <dbReference type="EMBL" id="KAH9820439.1"/>
    </source>
</evidence>
<dbReference type="OrthoDB" id="496981at2759"/>
<dbReference type="CDD" id="cd07067">
    <property type="entry name" value="HP_PGM_like"/>
    <property type="match status" value="1"/>
</dbReference>
<dbReference type="PANTHER" id="PTHR48100:SF54">
    <property type="entry name" value="PHOSPHATASE SPAC5H10.03-RELATED"/>
    <property type="match status" value="1"/>
</dbReference>
<comment type="caution">
    <text evidence="2">The sequence shown here is derived from an EMBL/GenBank/DDBJ whole genome shotgun (WGS) entry which is preliminary data.</text>
</comment>
<dbReference type="InterPro" id="IPR050275">
    <property type="entry name" value="PGM_Phosphatase"/>
</dbReference>
<dbReference type="InterPro" id="IPR029033">
    <property type="entry name" value="His_PPase_superfam"/>
</dbReference>
<protein>
    <submittedName>
        <fullName evidence="2">Phosphatase</fullName>
    </submittedName>
</protein>
<dbReference type="PANTHER" id="PTHR48100">
    <property type="entry name" value="BROAD-SPECIFICITY PHOSPHATASE YOR283W-RELATED"/>
    <property type="match status" value="1"/>
</dbReference>
<reference evidence="2 3" key="2">
    <citation type="journal article" date="2021" name="Curr. Genet.">
        <title>Genetic response to nitrogen starvation in the aggressive Eucalyptus foliar pathogen Teratosphaeria destructans.</title>
        <authorList>
            <person name="Havenga M."/>
            <person name="Wingfield B.D."/>
            <person name="Wingfield M.J."/>
            <person name="Dreyer L.L."/>
            <person name="Roets F."/>
            <person name="Aylward J."/>
        </authorList>
    </citation>
    <scope>NUCLEOTIDE SEQUENCE [LARGE SCALE GENOMIC DNA]</scope>
    <source>
        <strain evidence="2">CMW44962</strain>
    </source>
</reference>
<name>A0A9W7SL05_9PEZI</name>
<dbReference type="Gene3D" id="3.40.50.1240">
    <property type="entry name" value="Phosphoglycerate mutase-like"/>
    <property type="match status" value="1"/>
</dbReference>
<dbReference type="SUPFAM" id="SSF53254">
    <property type="entry name" value="Phosphoglycerate mutase-like"/>
    <property type="match status" value="1"/>
</dbReference>
<reference evidence="2 3" key="1">
    <citation type="journal article" date="2018" name="IMA Fungus">
        <title>IMA Genome-F 10: Nine draft genome sequences of Claviceps purpurea s.lat., including C. arundinis, C. humidiphila, and C. cf. spartinae, pseudomolecules for the pitch canker pathogen Fusarium circinatum, draft genome of Davidsoniella eucalypti, Grosmannia galeiformis, Quambalaria eucalypti, and Teratosphaeria destructans.</title>
        <authorList>
            <person name="Wingfield B.D."/>
            <person name="Liu M."/>
            <person name="Nguyen H.D."/>
            <person name="Lane F.A."/>
            <person name="Morgan S.W."/>
            <person name="De Vos L."/>
            <person name="Wilken P.M."/>
            <person name="Duong T.A."/>
            <person name="Aylward J."/>
            <person name="Coetzee M.P."/>
            <person name="Dadej K."/>
            <person name="De Beer Z.W."/>
            <person name="Findlay W."/>
            <person name="Havenga M."/>
            <person name="Kolarik M."/>
            <person name="Menzies J.G."/>
            <person name="Naidoo K."/>
            <person name="Pochopski O."/>
            <person name="Shoukouhi P."/>
            <person name="Santana Q.C."/>
            <person name="Seifert K.A."/>
            <person name="Soal N."/>
            <person name="Steenkamp E.T."/>
            <person name="Tatham C.T."/>
            <person name="van der Nest M.A."/>
            <person name="Wingfield M.J."/>
        </authorList>
    </citation>
    <scope>NUCLEOTIDE SEQUENCE [LARGE SCALE GENOMIC DNA]</scope>
    <source>
        <strain evidence="2">CMW44962</strain>
    </source>
</reference>
<feature type="region of interest" description="Disordered" evidence="1">
    <location>
        <begin position="230"/>
        <end position="306"/>
    </location>
</feature>
<sequence>VLSYLHNRLLHSRHLHSALRKQRSDITHAPSNSMAPTIHCVRHAQGYHNLSVANHSMHDPLLTPLGEQQCRNLAKAFPYHDAVEAVVASPIKRTMYTALLGFGSDIAVKELKVIALPDLQETSDLPCDTGSSPAEVAKEFEGNPVDLALLTEDWCSKKGKYAPHAQAIEARARDARKWLMGRQEKEIVVVSHGGFLHYFTEDWTGSDKFQGTGWANTEFRSYTFSTHDPNNAHLVETPASRKRRLGHEKPLDQNEQEQLKRTATKDWDEKGYVQGNSNGAERARAAQAKLADTRRDDVGGGMASYV</sequence>
<gene>
    <name evidence="2" type="ORF">Tdes44962_MAKER05133</name>
</gene>
<dbReference type="SMART" id="SM00855">
    <property type="entry name" value="PGAM"/>
    <property type="match status" value="1"/>
</dbReference>
<feature type="non-terminal residue" evidence="2">
    <location>
        <position position="1"/>
    </location>
</feature>